<gene>
    <name evidence="7" type="ORF">PECUL_23A038463</name>
</gene>
<proteinExistence type="inferred from homology"/>
<protein>
    <submittedName>
        <fullName evidence="7">Transmembrane 54</fullName>
    </submittedName>
</protein>
<feature type="transmembrane region" description="Helical" evidence="6">
    <location>
        <begin position="92"/>
        <end position="119"/>
    </location>
</feature>
<reference evidence="7" key="1">
    <citation type="submission" date="2022-03" db="EMBL/GenBank/DDBJ databases">
        <authorList>
            <person name="Alioto T."/>
            <person name="Alioto T."/>
            <person name="Gomez Garrido J."/>
        </authorList>
    </citation>
    <scope>NUCLEOTIDE SEQUENCE</scope>
</reference>
<keyword evidence="3 6" id="KW-0812">Transmembrane</keyword>
<accession>A0AAD1R3B6</accession>
<evidence type="ECO:0000256" key="1">
    <source>
        <dbReference type="ARBA" id="ARBA00004141"/>
    </source>
</evidence>
<dbReference type="AlphaFoldDB" id="A0AAD1R3B6"/>
<dbReference type="GO" id="GO:0016020">
    <property type="term" value="C:membrane"/>
    <property type="evidence" value="ECO:0007669"/>
    <property type="project" value="UniProtKB-SubCell"/>
</dbReference>
<feature type="transmembrane region" description="Helical" evidence="6">
    <location>
        <begin position="21"/>
        <end position="42"/>
    </location>
</feature>
<comment type="subcellular location">
    <subcellularLocation>
        <location evidence="1">Membrane</location>
        <topology evidence="1">Multi-pass membrane protein</topology>
    </subcellularLocation>
</comment>
<dbReference type="Proteomes" id="UP001295444">
    <property type="component" value="Chromosome 01"/>
</dbReference>
<dbReference type="EMBL" id="OW240912">
    <property type="protein sequence ID" value="CAH2222229.1"/>
    <property type="molecule type" value="Genomic_DNA"/>
</dbReference>
<comment type="similarity">
    <text evidence="2">Belongs to the TMEM54 family.</text>
</comment>
<evidence type="ECO:0000256" key="4">
    <source>
        <dbReference type="ARBA" id="ARBA00022989"/>
    </source>
</evidence>
<evidence type="ECO:0000256" key="6">
    <source>
        <dbReference type="SAM" id="Phobius"/>
    </source>
</evidence>
<dbReference type="PANTHER" id="PTHR31258">
    <property type="entry name" value="KERATINOCYTE-ASSOCIATED PROTEIN 3"/>
    <property type="match status" value="1"/>
</dbReference>
<dbReference type="PANTHER" id="PTHR31258:SF2">
    <property type="entry name" value="TRANSMEMBRANE PROTEIN 54"/>
    <property type="match status" value="1"/>
</dbReference>
<evidence type="ECO:0000256" key="5">
    <source>
        <dbReference type="ARBA" id="ARBA00023136"/>
    </source>
</evidence>
<evidence type="ECO:0000313" key="7">
    <source>
        <dbReference type="EMBL" id="CAH2222229.1"/>
    </source>
</evidence>
<name>A0AAD1R3B6_PELCU</name>
<keyword evidence="8" id="KW-1185">Reference proteome</keyword>
<sequence>MCGNKELDSPPFGKILMKLGLALIVVGHLNFIFGAIVHGLVLRHVSQMKDNESWHYSIANITAVASAILSISCGIVAIVFSRYLERTSLRWAVLILSILNAVLSVACTVGTAVSVIITIANQGRTLLSSCTFTDLELIQISHECPFDPTRIYSTSLCLWVISLLLDATEVYFSTRCFFTVLQLMDVRLCRKRRRRKVKIQIPKMEEGVNAEQEELNADEGYSVL</sequence>
<evidence type="ECO:0000256" key="3">
    <source>
        <dbReference type="ARBA" id="ARBA00022692"/>
    </source>
</evidence>
<keyword evidence="5 6" id="KW-0472">Membrane</keyword>
<dbReference type="Pfam" id="PF12304">
    <property type="entry name" value="BCLP"/>
    <property type="match status" value="1"/>
</dbReference>
<keyword evidence="4 6" id="KW-1133">Transmembrane helix</keyword>
<dbReference type="InterPro" id="IPR020977">
    <property type="entry name" value="Beta-casein-like"/>
</dbReference>
<evidence type="ECO:0000313" key="8">
    <source>
        <dbReference type="Proteomes" id="UP001295444"/>
    </source>
</evidence>
<organism evidence="7 8">
    <name type="scientific">Pelobates cultripes</name>
    <name type="common">Western spadefoot toad</name>
    <dbReference type="NCBI Taxonomy" id="61616"/>
    <lineage>
        <taxon>Eukaryota</taxon>
        <taxon>Metazoa</taxon>
        <taxon>Chordata</taxon>
        <taxon>Craniata</taxon>
        <taxon>Vertebrata</taxon>
        <taxon>Euteleostomi</taxon>
        <taxon>Amphibia</taxon>
        <taxon>Batrachia</taxon>
        <taxon>Anura</taxon>
        <taxon>Pelobatoidea</taxon>
        <taxon>Pelobatidae</taxon>
        <taxon>Pelobates</taxon>
    </lineage>
</organism>
<feature type="transmembrane region" description="Helical" evidence="6">
    <location>
        <begin position="54"/>
        <end position="80"/>
    </location>
</feature>
<evidence type="ECO:0000256" key="2">
    <source>
        <dbReference type="ARBA" id="ARBA00011030"/>
    </source>
</evidence>